<keyword evidence="11" id="KW-0067">ATP-binding</keyword>
<keyword evidence="10" id="KW-0347">Helicase</keyword>
<organism evidence="20 21">
    <name type="scientific">Somion occarium</name>
    <dbReference type="NCBI Taxonomy" id="3059160"/>
    <lineage>
        <taxon>Eukaryota</taxon>
        <taxon>Fungi</taxon>
        <taxon>Dikarya</taxon>
        <taxon>Basidiomycota</taxon>
        <taxon>Agaricomycotina</taxon>
        <taxon>Agaricomycetes</taxon>
        <taxon>Polyporales</taxon>
        <taxon>Cerrenaceae</taxon>
        <taxon>Somion</taxon>
    </lineage>
</organism>
<dbReference type="PROSITE" id="PS50234">
    <property type="entry name" value="VWFA"/>
    <property type="match status" value="1"/>
</dbReference>
<evidence type="ECO:0000256" key="14">
    <source>
        <dbReference type="ARBA" id="ARBA00023172"/>
    </source>
</evidence>
<comment type="similarity">
    <text evidence="3">Belongs to the ku80 family.</text>
</comment>
<evidence type="ECO:0000256" key="7">
    <source>
        <dbReference type="ARBA" id="ARBA00022741"/>
    </source>
</evidence>
<keyword evidence="12" id="KW-0779">Telomere</keyword>
<evidence type="ECO:0000313" key="20">
    <source>
        <dbReference type="EMBL" id="CAL1697373.1"/>
    </source>
</evidence>
<dbReference type="InterPro" id="IPR006164">
    <property type="entry name" value="DNA_bd_Ku70/Ku80"/>
</dbReference>
<dbReference type="SMART" id="SM00559">
    <property type="entry name" value="Ku78"/>
    <property type="match status" value="1"/>
</dbReference>
<sequence length="853" mass="97310">MTERAGYTVTMFLIDVSPSMGTLREVEVPDGLTGEVRTIETTNLEWSLQFVKLKIQEMIYNGRKTDQCGVILFGSEETNNIINDKDGGYEHVSEYIPIGQPNANTLAKLSALQASEEHGDPIDAIIVGIETQERYLANKKKWTRKMILLTDGESPIEIEDWEATTRKMNNLNVSLTIVGVDFDDDEIDFHDEKKSDIKRANEEFYHKFVEQLDVGIVGNCEFALEEVARPDVKQVKSALLGTELRIGDTKDHPLESIIIRAKTSKCTALMRPKSWKKFAARPRPVSEDVEMTEEGEYVEYTPLIMRTQFYLDHRAEGEEEEAAAPQEESETEDEEEAAAKTDKLQVIEKEELVRGYKYGSSFVPTAEEFPRLRTEKGIDICGFFHQRNFRREWPMGEVQYVWADPEKPLDQAALSSIVQAMYEKGYMAIARWVSRDNMDPKMGVLSPTVFDGVDCFLWAQMPFADDVRKYTFASLDKLINKKGELITKHPYLPTEQQLDAMEKLVDAMDLMDAGEKDEQGNRNPWFDTRLSYNPAIHRTKHAQFHAAVVKDLDTHPLPPPHPELTKYFEPPRRVRKRARHAIEECKNVFKVKEVPKRVSKLRKDGHVRALEDEEEPLLLEKLQRRQSQLKSTQSQARFRATISPKSQRRTQKKYINSDDSATEPESETETEDEDYILLDKEVGGPSKITDEEGKEKEPSPLLTPTSKRSISLELEPDLGREPGRIIGLAYPLTDFKKNIVGGDLVSKAVEDLAWVIKSVVQKPFTWKRSEEMLGCMKELRKVALQEDEIDAWNEFLRDLRKTCLEDEPGNKQFWSDATALGRGISLISKSEASKEGGRSNISDATAAEFIRSP</sequence>
<dbReference type="CDD" id="cd00873">
    <property type="entry name" value="KU80"/>
    <property type="match status" value="1"/>
</dbReference>
<evidence type="ECO:0000256" key="16">
    <source>
        <dbReference type="ARBA" id="ARBA00023242"/>
    </source>
</evidence>
<dbReference type="Gene3D" id="2.40.290.10">
    <property type="match status" value="1"/>
</dbReference>
<protein>
    <recommendedName>
        <fullName evidence="5">ATP-dependent DNA helicase II subunit 2</fullName>
        <ecNumber evidence="4">3.6.4.12</ecNumber>
    </recommendedName>
    <alternativeName>
        <fullName evidence="17">ATP-dependent DNA helicase II subunit Ku80</fullName>
    </alternativeName>
</protein>
<dbReference type="SUPFAM" id="SSF100939">
    <property type="entry name" value="SPOC domain-like"/>
    <property type="match status" value="1"/>
</dbReference>
<feature type="compositionally biased region" description="Acidic residues" evidence="18">
    <location>
        <begin position="660"/>
        <end position="676"/>
    </location>
</feature>
<keyword evidence="15" id="KW-0234">DNA repair</keyword>
<keyword evidence="21" id="KW-1185">Reference proteome</keyword>
<feature type="compositionally biased region" description="Basic and acidic residues" evidence="18">
    <location>
        <begin position="677"/>
        <end position="698"/>
    </location>
</feature>
<feature type="region of interest" description="Disordered" evidence="18">
    <location>
        <begin position="317"/>
        <end position="340"/>
    </location>
</feature>
<evidence type="ECO:0000256" key="15">
    <source>
        <dbReference type="ARBA" id="ARBA00023204"/>
    </source>
</evidence>
<dbReference type="InterPro" id="IPR002035">
    <property type="entry name" value="VWF_A"/>
</dbReference>
<dbReference type="SUPFAM" id="SSF53300">
    <property type="entry name" value="vWA-like"/>
    <property type="match status" value="1"/>
</dbReference>
<evidence type="ECO:0000256" key="17">
    <source>
        <dbReference type="ARBA" id="ARBA00031847"/>
    </source>
</evidence>
<dbReference type="InterPro" id="IPR014893">
    <property type="entry name" value="Ku_PK_bind"/>
</dbReference>
<accession>A0ABP1CRQ3</accession>
<feature type="domain" description="VWFA" evidence="19">
    <location>
        <begin position="9"/>
        <end position="227"/>
    </location>
</feature>
<evidence type="ECO:0000313" key="21">
    <source>
        <dbReference type="Proteomes" id="UP001497453"/>
    </source>
</evidence>
<dbReference type="PANTHER" id="PTHR12604:SF4">
    <property type="entry name" value="X-RAY REPAIR CROSS-COMPLEMENTING PROTEIN 5"/>
    <property type="match status" value="1"/>
</dbReference>
<evidence type="ECO:0000259" key="19">
    <source>
        <dbReference type="PROSITE" id="PS50234"/>
    </source>
</evidence>
<keyword evidence="6" id="KW-0158">Chromosome</keyword>
<evidence type="ECO:0000256" key="11">
    <source>
        <dbReference type="ARBA" id="ARBA00022840"/>
    </source>
</evidence>
<dbReference type="Gene3D" id="3.40.50.410">
    <property type="entry name" value="von Willebrand factor, type A domain"/>
    <property type="match status" value="1"/>
</dbReference>
<dbReference type="InterPro" id="IPR036465">
    <property type="entry name" value="vWFA_dom_sf"/>
</dbReference>
<evidence type="ECO:0000256" key="2">
    <source>
        <dbReference type="ARBA" id="ARBA00004574"/>
    </source>
</evidence>
<keyword evidence="7" id="KW-0547">Nucleotide-binding</keyword>
<evidence type="ECO:0000256" key="13">
    <source>
        <dbReference type="ARBA" id="ARBA00023125"/>
    </source>
</evidence>
<dbReference type="InterPro" id="IPR024193">
    <property type="entry name" value="Ku80"/>
</dbReference>
<gene>
    <name evidence="20" type="ORF">GFSPODELE1_LOCUS1623</name>
</gene>
<evidence type="ECO:0000256" key="1">
    <source>
        <dbReference type="ARBA" id="ARBA00004123"/>
    </source>
</evidence>
<evidence type="ECO:0000256" key="6">
    <source>
        <dbReference type="ARBA" id="ARBA00022454"/>
    </source>
</evidence>
<proteinExistence type="inferred from homology"/>
<dbReference type="PANTHER" id="PTHR12604">
    <property type="entry name" value="KU AUTOANTIGEN DNA HELICASE"/>
    <property type="match status" value="1"/>
</dbReference>
<dbReference type="Gene3D" id="1.25.40.240">
    <property type="entry name" value="Ku, C-terminal domain"/>
    <property type="match status" value="1"/>
</dbReference>
<feature type="region of interest" description="Disordered" evidence="18">
    <location>
        <begin position="624"/>
        <end position="705"/>
    </location>
</feature>
<dbReference type="Proteomes" id="UP001497453">
    <property type="component" value="Chromosome 1"/>
</dbReference>
<dbReference type="InterPro" id="IPR005161">
    <property type="entry name" value="Ku_N"/>
</dbReference>
<keyword evidence="16" id="KW-0539">Nucleus</keyword>
<keyword evidence="9" id="KW-0378">Hydrolase</keyword>
<dbReference type="Pfam" id="PF03731">
    <property type="entry name" value="Ku_N"/>
    <property type="match status" value="1"/>
</dbReference>
<evidence type="ECO:0000256" key="18">
    <source>
        <dbReference type="SAM" id="MobiDB-lite"/>
    </source>
</evidence>
<keyword evidence="13" id="KW-0238">DNA-binding</keyword>
<evidence type="ECO:0000256" key="5">
    <source>
        <dbReference type="ARBA" id="ARBA00021792"/>
    </source>
</evidence>
<dbReference type="SUPFAM" id="SSF101420">
    <property type="entry name" value="C-terminal domain of Ku80"/>
    <property type="match status" value="1"/>
</dbReference>
<dbReference type="InterPro" id="IPR016194">
    <property type="entry name" value="SPOC-like_C_dom_sf"/>
</dbReference>
<name>A0ABP1CRQ3_9APHY</name>
<evidence type="ECO:0000256" key="4">
    <source>
        <dbReference type="ARBA" id="ARBA00012551"/>
    </source>
</evidence>
<keyword evidence="14" id="KW-0233">DNA recombination</keyword>
<feature type="compositionally biased region" description="Acidic residues" evidence="18">
    <location>
        <begin position="317"/>
        <end position="336"/>
    </location>
</feature>
<evidence type="ECO:0000256" key="10">
    <source>
        <dbReference type="ARBA" id="ARBA00022806"/>
    </source>
</evidence>
<evidence type="ECO:0000256" key="9">
    <source>
        <dbReference type="ARBA" id="ARBA00022801"/>
    </source>
</evidence>
<feature type="compositionally biased region" description="Polar residues" evidence="18">
    <location>
        <begin position="625"/>
        <end position="636"/>
    </location>
</feature>
<reference evidence="21" key="1">
    <citation type="submission" date="2024-04" db="EMBL/GenBank/DDBJ databases">
        <authorList>
            <person name="Shaw F."/>
            <person name="Minotto A."/>
        </authorList>
    </citation>
    <scope>NUCLEOTIDE SEQUENCE [LARGE SCALE GENOMIC DNA]</scope>
</reference>
<keyword evidence="8" id="KW-0227">DNA damage</keyword>
<dbReference type="Pfam" id="PF08785">
    <property type="entry name" value="Ku_PK_bind"/>
    <property type="match status" value="1"/>
</dbReference>
<dbReference type="EMBL" id="OZ037944">
    <property type="protein sequence ID" value="CAL1697373.1"/>
    <property type="molecule type" value="Genomic_DNA"/>
</dbReference>
<evidence type="ECO:0000256" key="12">
    <source>
        <dbReference type="ARBA" id="ARBA00022895"/>
    </source>
</evidence>
<evidence type="ECO:0000256" key="3">
    <source>
        <dbReference type="ARBA" id="ARBA00007726"/>
    </source>
</evidence>
<comment type="subcellular location">
    <subcellularLocation>
        <location evidence="2">Chromosome</location>
        <location evidence="2">Telomere</location>
    </subcellularLocation>
    <subcellularLocation>
        <location evidence="1">Nucleus</location>
    </subcellularLocation>
</comment>
<dbReference type="EC" id="3.6.4.12" evidence="4"/>
<dbReference type="Pfam" id="PF02735">
    <property type="entry name" value="Ku"/>
    <property type="match status" value="1"/>
</dbReference>
<evidence type="ECO:0000256" key="8">
    <source>
        <dbReference type="ARBA" id="ARBA00022763"/>
    </source>
</evidence>
<dbReference type="InterPro" id="IPR036494">
    <property type="entry name" value="Ku_C_sf"/>
</dbReference>
<dbReference type="Gene3D" id="1.10.1600.10">
    <property type="match status" value="1"/>
</dbReference>